<dbReference type="InterPro" id="IPR013656">
    <property type="entry name" value="PAS_4"/>
</dbReference>
<organism evidence="4 5">
    <name type="scientific">Microtetraspora fusca</name>
    <dbReference type="NCBI Taxonomy" id="1997"/>
    <lineage>
        <taxon>Bacteria</taxon>
        <taxon>Bacillati</taxon>
        <taxon>Actinomycetota</taxon>
        <taxon>Actinomycetes</taxon>
        <taxon>Streptosporangiales</taxon>
        <taxon>Streptosporangiaceae</taxon>
        <taxon>Microtetraspora</taxon>
    </lineage>
</organism>
<dbReference type="CDD" id="cd00130">
    <property type="entry name" value="PAS"/>
    <property type="match status" value="1"/>
</dbReference>
<dbReference type="SUPFAM" id="SSF55785">
    <property type="entry name" value="PYP-like sensor domain (PAS domain)"/>
    <property type="match status" value="1"/>
</dbReference>
<feature type="compositionally biased region" description="Basic and acidic residues" evidence="2">
    <location>
        <begin position="20"/>
        <end position="35"/>
    </location>
</feature>
<dbReference type="InterPro" id="IPR029016">
    <property type="entry name" value="GAF-like_dom_sf"/>
</dbReference>
<feature type="compositionally biased region" description="Basic and acidic residues" evidence="2">
    <location>
        <begin position="1"/>
        <end position="10"/>
    </location>
</feature>
<sequence>MAHPARHEGPPQEAPRPPGPRHDEPHGTRPHDTGQPDRTPPEPADPSPPGDATGTAPFRLPLSPDERDLLLQRLLPSLDAGVYVLDSRARLTYVNPRGEQLLRRSAADLVGHDAHDQLHRTVDGTIAQRSECRLLQAFLAGGTTYADSEWFARGDGTLLPVRCVSSAYTIDNERAGNIVIFSPRNPDEEQDRSHHTELVDLTDRLALVAETTVALTSTLDMDEALRRLVRLVVPRLADWAIVDLLEDNDEVRRVSVVHHENGAIVNVSDLEGPLPPVSEHSRMPLSQVLLGAPTMFVSAEMYNTVPDSGIAAVQRDLFTSTGMHSAVIAPLRGRLHQVLGALSVGRAADPREFGPSELSLVDDIGRRAGLAVDNARLYERERRSVETMQRHLLPRMLEIDDLEMTARYLAAPHASEVGGDWYDLFVLPDGVTALVIGDVIGHDLTAAAQMSQLRNILRAYAWEYYGGPPSFVVDRLDWALPHITTATLATLVFARVEGPEGGPWRLHWTSAGHPPPLLVTDDGKVSFLDGGQGLMLGIGMPAGRPNAVTPLPPRATLVLYTDGLIESPHEPIDRGMADLARHAASLARRPLGVFCDQLIARARPQDNEDDIALLALRLPARHAPAEPETAARGAGPYPRSP</sequence>
<accession>A0ABW6V4S6</accession>
<comment type="caution">
    <text evidence="4">The sequence shown here is derived from an EMBL/GenBank/DDBJ whole genome shotgun (WGS) entry which is preliminary data.</text>
</comment>
<dbReference type="InterPro" id="IPR003018">
    <property type="entry name" value="GAF"/>
</dbReference>
<dbReference type="InterPro" id="IPR001932">
    <property type="entry name" value="PPM-type_phosphatase-like_dom"/>
</dbReference>
<dbReference type="RefSeq" id="WP_387341338.1">
    <property type="nucleotide sequence ID" value="NZ_JBIAXI010000004.1"/>
</dbReference>
<dbReference type="SUPFAM" id="SSF55781">
    <property type="entry name" value="GAF domain-like"/>
    <property type="match status" value="1"/>
</dbReference>
<evidence type="ECO:0000259" key="3">
    <source>
        <dbReference type="PROSITE" id="PS50112"/>
    </source>
</evidence>
<dbReference type="SMART" id="SM00065">
    <property type="entry name" value="GAF"/>
    <property type="match status" value="1"/>
</dbReference>
<dbReference type="SUPFAM" id="SSF81606">
    <property type="entry name" value="PP2C-like"/>
    <property type="match status" value="1"/>
</dbReference>
<protein>
    <submittedName>
        <fullName evidence="4">SpoIIE family protein phosphatase</fullName>
    </submittedName>
</protein>
<evidence type="ECO:0000313" key="4">
    <source>
        <dbReference type="EMBL" id="MFF4772899.1"/>
    </source>
</evidence>
<dbReference type="InterPro" id="IPR000014">
    <property type="entry name" value="PAS"/>
</dbReference>
<dbReference type="Pfam" id="PF08448">
    <property type="entry name" value="PAS_4"/>
    <property type="match status" value="1"/>
</dbReference>
<dbReference type="EMBL" id="JBIAXI010000004">
    <property type="protein sequence ID" value="MFF4772899.1"/>
    <property type="molecule type" value="Genomic_DNA"/>
</dbReference>
<feature type="domain" description="PAS" evidence="3">
    <location>
        <begin position="67"/>
        <end position="142"/>
    </location>
</feature>
<dbReference type="Gene3D" id="3.30.450.40">
    <property type="match status" value="1"/>
</dbReference>
<evidence type="ECO:0000256" key="2">
    <source>
        <dbReference type="SAM" id="MobiDB-lite"/>
    </source>
</evidence>
<dbReference type="SMART" id="SM00331">
    <property type="entry name" value="PP2C_SIG"/>
    <property type="match status" value="1"/>
</dbReference>
<dbReference type="PANTHER" id="PTHR43156">
    <property type="entry name" value="STAGE II SPORULATION PROTEIN E-RELATED"/>
    <property type="match status" value="1"/>
</dbReference>
<dbReference type="Proteomes" id="UP001602119">
    <property type="component" value="Unassembled WGS sequence"/>
</dbReference>
<feature type="region of interest" description="Disordered" evidence="2">
    <location>
        <begin position="1"/>
        <end position="61"/>
    </location>
</feature>
<proteinExistence type="predicted"/>
<dbReference type="SMART" id="SM00091">
    <property type="entry name" value="PAS"/>
    <property type="match status" value="1"/>
</dbReference>
<keyword evidence="5" id="KW-1185">Reference proteome</keyword>
<dbReference type="InterPro" id="IPR036457">
    <property type="entry name" value="PPM-type-like_dom_sf"/>
</dbReference>
<dbReference type="PROSITE" id="PS50112">
    <property type="entry name" value="PAS"/>
    <property type="match status" value="1"/>
</dbReference>
<dbReference type="Gene3D" id="3.30.450.20">
    <property type="entry name" value="PAS domain"/>
    <property type="match status" value="1"/>
</dbReference>
<evidence type="ECO:0000256" key="1">
    <source>
        <dbReference type="ARBA" id="ARBA00022801"/>
    </source>
</evidence>
<dbReference type="PANTHER" id="PTHR43156:SF2">
    <property type="entry name" value="STAGE II SPORULATION PROTEIN E"/>
    <property type="match status" value="1"/>
</dbReference>
<keyword evidence="1" id="KW-0378">Hydrolase</keyword>
<gene>
    <name evidence="4" type="ORF">ACFY05_08580</name>
</gene>
<dbReference type="Gene3D" id="3.60.40.10">
    <property type="entry name" value="PPM-type phosphatase domain"/>
    <property type="match status" value="1"/>
</dbReference>
<reference evidence="4 5" key="1">
    <citation type="submission" date="2024-10" db="EMBL/GenBank/DDBJ databases">
        <title>The Natural Products Discovery Center: Release of the First 8490 Sequenced Strains for Exploring Actinobacteria Biosynthetic Diversity.</title>
        <authorList>
            <person name="Kalkreuter E."/>
            <person name="Kautsar S.A."/>
            <person name="Yang D."/>
            <person name="Bader C.D."/>
            <person name="Teijaro C.N."/>
            <person name="Fluegel L."/>
            <person name="Davis C.M."/>
            <person name="Simpson J.R."/>
            <person name="Lauterbach L."/>
            <person name="Steele A.D."/>
            <person name="Gui C."/>
            <person name="Meng S."/>
            <person name="Li G."/>
            <person name="Viehrig K."/>
            <person name="Ye F."/>
            <person name="Su P."/>
            <person name="Kiefer A.F."/>
            <person name="Nichols A."/>
            <person name="Cepeda A.J."/>
            <person name="Yan W."/>
            <person name="Fan B."/>
            <person name="Jiang Y."/>
            <person name="Adhikari A."/>
            <person name="Zheng C.-J."/>
            <person name="Schuster L."/>
            <person name="Cowan T.M."/>
            <person name="Smanski M.J."/>
            <person name="Chevrette M.G."/>
            <person name="De Carvalho L.P.S."/>
            <person name="Shen B."/>
        </authorList>
    </citation>
    <scope>NUCLEOTIDE SEQUENCE [LARGE SCALE GENOMIC DNA]</scope>
    <source>
        <strain evidence="4 5">NPDC001281</strain>
    </source>
</reference>
<evidence type="ECO:0000313" key="5">
    <source>
        <dbReference type="Proteomes" id="UP001602119"/>
    </source>
</evidence>
<dbReference type="InterPro" id="IPR052016">
    <property type="entry name" value="Bact_Sigma-Reg"/>
</dbReference>
<dbReference type="Pfam" id="PF07228">
    <property type="entry name" value="SpoIIE"/>
    <property type="match status" value="1"/>
</dbReference>
<dbReference type="InterPro" id="IPR035965">
    <property type="entry name" value="PAS-like_dom_sf"/>
</dbReference>
<feature type="region of interest" description="Disordered" evidence="2">
    <location>
        <begin position="622"/>
        <end position="641"/>
    </location>
</feature>
<name>A0ABW6V4S6_MICFU</name>